<accession>A0A9X1LGX1</accession>
<evidence type="ECO:0000256" key="3">
    <source>
        <dbReference type="ARBA" id="ARBA00022741"/>
    </source>
</evidence>
<dbReference type="InterPro" id="IPR019734">
    <property type="entry name" value="TPR_rpt"/>
</dbReference>
<evidence type="ECO:0000259" key="9">
    <source>
        <dbReference type="PROSITE" id="PS50125"/>
    </source>
</evidence>
<dbReference type="SMART" id="SM00044">
    <property type="entry name" value="CYCc"/>
    <property type="match status" value="1"/>
</dbReference>
<keyword evidence="3" id="KW-0547">Nucleotide-binding</keyword>
<dbReference type="GO" id="GO:0009190">
    <property type="term" value="P:cyclic nucleotide biosynthetic process"/>
    <property type="evidence" value="ECO:0007669"/>
    <property type="project" value="InterPro"/>
</dbReference>
<dbReference type="SUPFAM" id="SSF48452">
    <property type="entry name" value="TPR-like"/>
    <property type="match status" value="2"/>
</dbReference>
<dbReference type="PANTHER" id="PTHR11920">
    <property type="entry name" value="GUANYLYL CYCLASE"/>
    <property type="match status" value="1"/>
</dbReference>
<keyword evidence="6 7" id="KW-0456">Lyase</keyword>
<dbReference type="InterPro" id="IPR011990">
    <property type="entry name" value="TPR-like_helical_dom_sf"/>
</dbReference>
<dbReference type="Pfam" id="PF13181">
    <property type="entry name" value="TPR_8"/>
    <property type="match status" value="1"/>
</dbReference>
<dbReference type="InterPro" id="IPR001054">
    <property type="entry name" value="A/G_cyclase"/>
</dbReference>
<reference evidence="10" key="1">
    <citation type="submission" date="2021-10" db="EMBL/GenBank/DDBJ databases">
        <title>Gramella sp. ASW11-100T, isolated from marine sediment.</title>
        <authorList>
            <person name="Xia C."/>
        </authorList>
    </citation>
    <scope>NUCLEOTIDE SEQUENCE</scope>
    <source>
        <strain evidence="10">ASW11-100</strain>
    </source>
</reference>
<name>A0A9X1LGX1_9FLAO</name>
<keyword evidence="4 8" id="KW-1133">Transmembrane helix</keyword>
<organism evidence="10 11">
    <name type="scientific">Christiangramia sediminis</name>
    <dbReference type="NCBI Taxonomy" id="2881336"/>
    <lineage>
        <taxon>Bacteria</taxon>
        <taxon>Pseudomonadati</taxon>
        <taxon>Bacteroidota</taxon>
        <taxon>Flavobacteriia</taxon>
        <taxon>Flavobacteriales</taxon>
        <taxon>Flavobacteriaceae</taxon>
        <taxon>Christiangramia</taxon>
    </lineage>
</organism>
<keyword evidence="5 8" id="KW-0472">Membrane</keyword>
<dbReference type="InterPro" id="IPR050401">
    <property type="entry name" value="Cyclic_nucleotide_synthase"/>
</dbReference>
<dbReference type="InterPro" id="IPR029787">
    <property type="entry name" value="Nucleotide_cyclase"/>
</dbReference>
<dbReference type="Gene3D" id="3.30.70.1230">
    <property type="entry name" value="Nucleotide cyclase"/>
    <property type="match status" value="1"/>
</dbReference>
<dbReference type="AlphaFoldDB" id="A0A9X1LGX1"/>
<dbReference type="GO" id="GO:0035556">
    <property type="term" value="P:intracellular signal transduction"/>
    <property type="evidence" value="ECO:0007669"/>
    <property type="project" value="InterPro"/>
</dbReference>
<evidence type="ECO:0000256" key="8">
    <source>
        <dbReference type="SAM" id="Phobius"/>
    </source>
</evidence>
<sequence>MSIKGKAYVLFIGFFCFYFQFSSAQNQKLADSLVSVYQSGEYEDELQLLRSISEYSGDPDQGLYYSNLLISKASQANNNQFLHSGYLQKGNHLQSVGDNPKALEAYFKSKDFAILAGDQVGEGAILISIADTYSEMDNHKNAKSYYQKGINIIRNTNDSIVLATALLNAGDEYFNTRDFDSALVYFEESGQIFNQLNYKIGVAYNNGNLGMVYAQQGKDALAEEKMNMAIEILEELEDYSPISVYLTYMADIYLRKNDLNVAFQYSNKSLALVEKYGFKDQISEAHLKLAELNKKVGNFKEAYLHYENHIAYRDSLNNIEAVQEMARIRTDNEVAQKQAEVDLMAQKEKTQNAIILATVIGFVLIGILAIGLLRRNKFISKTKSIIEKERNRSDQLLKNILPADTARELRDTGKVKSQRFDSVSVLFADFVGFTGYAERLTPEEVVDSVDFYFSKFDEIVETYGLEKIKTLGDCYMCAGGLPFPAKDHAEKIVFAAFEMLEFVKTFKAKSEMENDNIVFDIKVGINSGPVVAGVVGTKKFAYDIWGDTVNIASRMESNSEPGKINISESTCDLISQNFECVYRGELEVKNKGVMKMYYVTENKKSERIVHSDISINANSDKF</sequence>
<dbReference type="PROSITE" id="PS50125">
    <property type="entry name" value="GUANYLATE_CYCLASE_2"/>
    <property type="match status" value="1"/>
</dbReference>
<dbReference type="PROSITE" id="PS00452">
    <property type="entry name" value="GUANYLATE_CYCLASE_1"/>
    <property type="match status" value="1"/>
</dbReference>
<dbReference type="GO" id="GO:0004016">
    <property type="term" value="F:adenylate cyclase activity"/>
    <property type="evidence" value="ECO:0007669"/>
    <property type="project" value="UniProtKB-ARBA"/>
</dbReference>
<evidence type="ECO:0000256" key="1">
    <source>
        <dbReference type="ARBA" id="ARBA00004370"/>
    </source>
</evidence>
<dbReference type="SUPFAM" id="SSF55073">
    <property type="entry name" value="Nucleotide cyclase"/>
    <property type="match status" value="1"/>
</dbReference>
<dbReference type="PANTHER" id="PTHR11920:SF335">
    <property type="entry name" value="GUANYLATE CYCLASE"/>
    <property type="match status" value="1"/>
</dbReference>
<dbReference type="GO" id="GO:0016020">
    <property type="term" value="C:membrane"/>
    <property type="evidence" value="ECO:0007669"/>
    <property type="project" value="UniProtKB-SubCell"/>
</dbReference>
<dbReference type="RefSeq" id="WP_229337837.1">
    <property type="nucleotide sequence ID" value="NZ_JAJBZG010000001.1"/>
</dbReference>
<gene>
    <name evidence="10" type="ORF">LGQ90_02630</name>
</gene>
<evidence type="ECO:0000313" key="10">
    <source>
        <dbReference type="EMBL" id="MCB7480150.1"/>
    </source>
</evidence>
<comment type="caution">
    <text evidence="10">The sequence shown here is derived from an EMBL/GenBank/DDBJ whole genome shotgun (WGS) entry which is preliminary data.</text>
</comment>
<evidence type="ECO:0000256" key="5">
    <source>
        <dbReference type="ARBA" id="ARBA00023136"/>
    </source>
</evidence>
<evidence type="ECO:0000256" key="4">
    <source>
        <dbReference type="ARBA" id="ARBA00022989"/>
    </source>
</evidence>
<dbReference type="InterPro" id="IPR018297">
    <property type="entry name" value="A/G_cyclase_CS"/>
</dbReference>
<evidence type="ECO:0000256" key="7">
    <source>
        <dbReference type="RuleBase" id="RU000405"/>
    </source>
</evidence>
<evidence type="ECO:0000256" key="2">
    <source>
        <dbReference type="ARBA" id="ARBA00022692"/>
    </source>
</evidence>
<dbReference type="Pfam" id="PF00211">
    <property type="entry name" value="Guanylate_cyc"/>
    <property type="match status" value="1"/>
</dbReference>
<dbReference type="EMBL" id="JAJBZG010000001">
    <property type="protein sequence ID" value="MCB7480150.1"/>
    <property type="molecule type" value="Genomic_DNA"/>
</dbReference>
<protein>
    <submittedName>
        <fullName evidence="10">Tetratricopeptide repeat protein</fullName>
    </submittedName>
</protein>
<keyword evidence="11" id="KW-1185">Reference proteome</keyword>
<feature type="domain" description="Guanylate cyclase" evidence="9">
    <location>
        <begin position="424"/>
        <end position="556"/>
    </location>
</feature>
<comment type="similarity">
    <text evidence="7">Belongs to the adenylyl cyclase class-4/guanylyl cyclase family.</text>
</comment>
<dbReference type="SMART" id="SM00028">
    <property type="entry name" value="TPR"/>
    <property type="match status" value="5"/>
</dbReference>
<dbReference type="GO" id="GO:0000166">
    <property type="term" value="F:nucleotide binding"/>
    <property type="evidence" value="ECO:0007669"/>
    <property type="project" value="UniProtKB-KW"/>
</dbReference>
<dbReference type="Gene3D" id="1.25.40.10">
    <property type="entry name" value="Tetratricopeptide repeat domain"/>
    <property type="match status" value="1"/>
</dbReference>
<keyword evidence="2 8" id="KW-0812">Transmembrane</keyword>
<evidence type="ECO:0000256" key="6">
    <source>
        <dbReference type="ARBA" id="ARBA00023239"/>
    </source>
</evidence>
<dbReference type="Proteomes" id="UP001139414">
    <property type="component" value="Unassembled WGS sequence"/>
</dbReference>
<proteinExistence type="inferred from homology"/>
<feature type="transmembrane region" description="Helical" evidence="8">
    <location>
        <begin position="353"/>
        <end position="373"/>
    </location>
</feature>
<comment type="subcellular location">
    <subcellularLocation>
        <location evidence="1">Membrane</location>
    </subcellularLocation>
</comment>
<dbReference type="CDD" id="cd07302">
    <property type="entry name" value="CHD"/>
    <property type="match status" value="1"/>
</dbReference>
<evidence type="ECO:0000313" key="11">
    <source>
        <dbReference type="Proteomes" id="UP001139414"/>
    </source>
</evidence>